<feature type="compositionally biased region" description="Low complexity" evidence="1">
    <location>
        <begin position="39"/>
        <end position="48"/>
    </location>
</feature>
<keyword evidence="3" id="KW-1185">Reference proteome</keyword>
<gene>
    <name evidence="2" type="ORF">EVAR_55227_1</name>
</gene>
<proteinExistence type="predicted"/>
<reference evidence="2 3" key="1">
    <citation type="journal article" date="2019" name="Commun. Biol.">
        <title>The bagworm genome reveals a unique fibroin gene that provides high tensile strength.</title>
        <authorList>
            <person name="Kono N."/>
            <person name="Nakamura H."/>
            <person name="Ohtoshi R."/>
            <person name="Tomita M."/>
            <person name="Numata K."/>
            <person name="Arakawa K."/>
        </authorList>
    </citation>
    <scope>NUCLEOTIDE SEQUENCE [LARGE SCALE GENOMIC DNA]</scope>
</reference>
<dbReference type="AlphaFoldDB" id="A0A4C1ZSA5"/>
<organism evidence="2 3">
    <name type="scientific">Eumeta variegata</name>
    <name type="common">Bagworm moth</name>
    <name type="synonym">Eumeta japonica</name>
    <dbReference type="NCBI Taxonomy" id="151549"/>
    <lineage>
        <taxon>Eukaryota</taxon>
        <taxon>Metazoa</taxon>
        <taxon>Ecdysozoa</taxon>
        <taxon>Arthropoda</taxon>
        <taxon>Hexapoda</taxon>
        <taxon>Insecta</taxon>
        <taxon>Pterygota</taxon>
        <taxon>Neoptera</taxon>
        <taxon>Endopterygota</taxon>
        <taxon>Lepidoptera</taxon>
        <taxon>Glossata</taxon>
        <taxon>Ditrysia</taxon>
        <taxon>Tineoidea</taxon>
        <taxon>Psychidae</taxon>
        <taxon>Oiketicinae</taxon>
        <taxon>Eumeta</taxon>
    </lineage>
</organism>
<name>A0A4C1ZSA5_EUMVA</name>
<evidence type="ECO:0000313" key="2">
    <source>
        <dbReference type="EMBL" id="GBP89547.1"/>
    </source>
</evidence>
<dbReference type="EMBL" id="BGZK01002007">
    <property type="protein sequence ID" value="GBP89547.1"/>
    <property type="molecule type" value="Genomic_DNA"/>
</dbReference>
<sequence length="247" mass="28396">MRVSLAGSGRRQSRVGRRSLTSRAPLPGGRLADAHAHDATTPTTAHAHQNLDDARDTFRLLKTPVKRTLRFYIATDRKNDVKMYFFVRHARRRGYEHRQIVKVVTSEAESRAEDTSVIAERAPARGARARRYLVKYFVRVMSRFRARGRPIDTKPHRNSISALCITSLFGRLISCLVELLRRHEIFHRLDSSIRSFCFAGRAVRPVVRRTLTGRIFLFYHKKIFRAPYPKGAIEILLSNHAVRPLKG</sequence>
<comment type="caution">
    <text evidence="2">The sequence shown here is derived from an EMBL/GenBank/DDBJ whole genome shotgun (WGS) entry which is preliminary data.</text>
</comment>
<evidence type="ECO:0000256" key="1">
    <source>
        <dbReference type="SAM" id="MobiDB-lite"/>
    </source>
</evidence>
<evidence type="ECO:0000313" key="3">
    <source>
        <dbReference type="Proteomes" id="UP000299102"/>
    </source>
</evidence>
<accession>A0A4C1ZSA5</accession>
<protein>
    <submittedName>
        <fullName evidence="2">Uncharacterized protein</fullName>
    </submittedName>
</protein>
<dbReference type="Proteomes" id="UP000299102">
    <property type="component" value="Unassembled WGS sequence"/>
</dbReference>
<feature type="region of interest" description="Disordered" evidence="1">
    <location>
        <begin position="1"/>
        <end position="50"/>
    </location>
</feature>